<dbReference type="InterPro" id="IPR011528">
    <property type="entry name" value="NERD"/>
</dbReference>
<accession>E9T4T0</accession>
<feature type="domain" description="NERD" evidence="1">
    <location>
        <begin position="131"/>
        <end position="245"/>
    </location>
</feature>
<dbReference type="EMBL" id="ADNW02000015">
    <property type="protein sequence ID" value="EGD22813.1"/>
    <property type="molecule type" value="Genomic_DNA"/>
</dbReference>
<keyword evidence="3" id="KW-1185">Reference proteome</keyword>
<reference evidence="2" key="1">
    <citation type="submission" date="2011-01" db="EMBL/GenBank/DDBJ databases">
        <authorList>
            <person name="Muzny D."/>
            <person name="Qin X."/>
            <person name="Buhay C."/>
            <person name="Dugan-Rocha S."/>
            <person name="Ding Y."/>
            <person name="Chen G."/>
            <person name="Hawes A."/>
            <person name="Holder M."/>
            <person name="Jhangiani S."/>
            <person name="Johnson A."/>
            <person name="Khan Z."/>
            <person name="Li Z."/>
            <person name="Liu W."/>
            <person name="Liu X."/>
            <person name="Perez L."/>
            <person name="Shen H."/>
            <person name="Wang Q."/>
            <person name="Watt J."/>
            <person name="Xi L."/>
            <person name="Xin Y."/>
            <person name="Zhou J."/>
            <person name="Deng J."/>
            <person name="Jiang H."/>
            <person name="Liu Y."/>
            <person name="Qu J."/>
            <person name="Song X.-Z."/>
            <person name="Zhang L."/>
            <person name="Villasana D."/>
            <person name="Johnson A."/>
            <person name="Liu J."/>
            <person name="Liyanage D."/>
            <person name="Lorensuhewa L."/>
            <person name="Robinson T."/>
            <person name="Song A."/>
            <person name="Song B.-B."/>
            <person name="Dinh H."/>
            <person name="Thornton R."/>
            <person name="Coyle M."/>
            <person name="Francisco L."/>
            <person name="Jackson L."/>
            <person name="Javaid M."/>
            <person name="Korchina V."/>
            <person name="Kovar C."/>
            <person name="Mata R."/>
            <person name="Mathew T."/>
            <person name="Ngo R."/>
            <person name="Nguyen L."/>
            <person name="Nguyen N."/>
            <person name="Okwuonu G."/>
            <person name="Ongeri F."/>
            <person name="Pham C."/>
            <person name="Simmons D."/>
            <person name="Wilczek-Boney K."/>
            <person name="Hale W."/>
            <person name="Jakkamsetti A."/>
            <person name="Pham P."/>
            <person name="Ruth R."/>
            <person name="San Lucas F."/>
            <person name="Warren J."/>
            <person name="Zhang J."/>
            <person name="Zhao Z."/>
            <person name="Zhou C."/>
            <person name="Zhu D."/>
            <person name="Lee S."/>
            <person name="Bess C."/>
            <person name="Blankenburg K."/>
            <person name="Forbes L."/>
            <person name="Fu Q."/>
            <person name="Gubbala S."/>
            <person name="Hirani K."/>
            <person name="Jayaseelan J.C."/>
            <person name="Lara F."/>
            <person name="Munidasa M."/>
            <person name="Palculict T."/>
            <person name="Patil S."/>
            <person name="Pu L.-L."/>
            <person name="Saada N."/>
            <person name="Tang L."/>
            <person name="Weissenberger G."/>
            <person name="Zhu Y."/>
            <person name="Hemphill L."/>
            <person name="Shang Y."/>
            <person name="Youmans B."/>
            <person name="Ayvaz T."/>
            <person name="Ross M."/>
            <person name="Santibanez J."/>
            <person name="Aqrawi P."/>
            <person name="Gross S."/>
            <person name="Joshi V."/>
            <person name="Fowler G."/>
            <person name="Nazareth L."/>
            <person name="Reid J."/>
            <person name="Worley K."/>
            <person name="Petrosino J."/>
            <person name="Highlander S."/>
            <person name="Gibbs R."/>
        </authorList>
    </citation>
    <scope>NUCLEOTIDE SEQUENCE [LARGE SCALE GENOMIC DNA]</scope>
    <source>
        <strain evidence="2">ATCC 33707</strain>
    </source>
</reference>
<dbReference type="PROSITE" id="PS50965">
    <property type="entry name" value="NERD"/>
    <property type="match status" value="1"/>
</dbReference>
<dbReference type="Proteomes" id="UP000004245">
    <property type="component" value="Unassembled WGS sequence"/>
</dbReference>
<dbReference type="AlphaFoldDB" id="E9T4T0"/>
<dbReference type="RefSeq" id="WP_005516169.1">
    <property type="nucleotide sequence ID" value="NZ_CM001149.1"/>
</dbReference>
<dbReference type="HOGENOM" id="CLU_058430_0_0_11"/>
<dbReference type="STRING" id="43767.A6I91_21540"/>
<evidence type="ECO:0000313" key="2">
    <source>
        <dbReference type="EMBL" id="EGD22813.1"/>
    </source>
</evidence>
<proteinExistence type="predicted"/>
<sequence>MSDDADVVVTRWRRYGHDRLYVRAPDGTDLGWWDLDAGRAHARTSQREDTVTAAAAAWRAAQHEVLSPREVETATVAPAAVEPVRSVQDLADSRPGAAARARARAARDTAPAKTFFARLLGVHTEERAWRIGADGEEAVAARLARVVRKDPRWRVLHAIPVGVRGSDIDHLVVGPGGVFTVNAKHHPRADIWVAGSTFLVNGTRQPYIRNSRHEAARAAKLLTAACGFDVAAEPVIVTVNARAVTVKSPPDGVHVVPRMHVARWLLRQRDVHPPETVEALYEAARRSTTWQP</sequence>
<comment type="caution">
    <text evidence="2">The sequence shown here is derived from an EMBL/GenBank/DDBJ whole genome shotgun (WGS) entry which is preliminary data.</text>
</comment>
<gene>
    <name evidence="2" type="ORF">HMPREF0724_13558</name>
</gene>
<name>E9T4T0_RHOHA</name>
<evidence type="ECO:0000313" key="3">
    <source>
        <dbReference type="Proteomes" id="UP000004245"/>
    </source>
</evidence>
<dbReference type="Pfam" id="PF08378">
    <property type="entry name" value="NERD"/>
    <property type="match status" value="1"/>
</dbReference>
<organism evidence="2 3">
    <name type="scientific">Prescottella equi ATCC 33707</name>
    <dbReference type="NCBI Taxonomy" id="525370"/>
    <lineage>
        <taxon>Bacteria</taxon>
        <taxon>Bacillati</taxon>
        <taxon>Actinomycetota</taxon>
        <taxon>Actinomycetes</taxon>
        <taxon>Mycobacteriales</taxon>
        <taxon>Nocardiaceae</taxon>
        <taxon>Prescottella</taxon>
    </lineage>
</organism>
<evidence type="ECO:0000259" key="1">
    <source>
        <dbReference type="PROSITE" id="PS50965"/>
    </source>
</evidence>
<protein>
    <recommendedName>
        <fullName evidence="1">NERD domain-containing protein</fullName>
    </recommendedName>
</protein>